<evidence type="ECO:0000313" key="4">
    <source>
        <dbReference type="Proteomes" id="UP000031830"/>
    </source>
</evidence>
<dbReference type="OrthoDB" id="9793681at2"/>
<dbReference type="KEGG" id="fpz:LA55_1118"/>
<comment type="subunit">
    <text evidence="2">Interacts with ribosomal protein uL14 (rplN).</text>
</comment>
<dbReference type="PANTHER" id="PTHR21043">
    <property type="entry name" value="IOJAP SUPERFAMILY ORTHOLOG"/>
    <property type="match status" value="1"/>
</dbReference>
<dbReference type="GO" id="GO:0090071">
    <property type="term" value="P:negative regulation of ribosome biogenesis"/>
    <property type="evidence" value="ECO:0007669"/>
    <property type="project" value="UniProtKB-UniRule"/>
</dbReference>
<dbReference type="Pfam" id="PF02410">
    <property type="entry name" value="RsfS"/>
    <property type="match status" value="1"/>
</dbReference>
<evidence type="ECO:0000256" key="1">
    <source>
        <dbReference type="ARBA" id="ARBA00010574"/>
    </source>
</evidence>
<dbReference type="SUPFAM" id="SSF81301">
    <property type="entry name" value="Nucleotidyltransferase"/>
    <property type="match status" value="1"/>
</dbReference>
<evidence type="ECO:0000313" key="3">
    <source>
        <dbReference type="EMBL" id="AJI53656.1"/>
    </source>
</evidence>
<comment type="function">
    <text evidence="2">Functions as a ribosomal silencing factor. Interacts with ribosomal protein uL14 (rplN), blocking formation of intersubunit bridge B8. Prevents association of the 30S and 50S ribosomal subunits and the formation of functional ribosomes, thus repressing translation.</text>
</comment>
<dbReference type="GO" id="GO:0042256">
    <property type="term" value="P:cytosolic ribosome assembly"/>
    <property type="evidence" value="ECO:0007669"/>
    <property type="project" value="UniProtKB-UniRule"/>
</dbReference>
<dbReference type="GO" id="GO:0005737">
    <property type="term" value="C:cytoplasm"/>
    <property type="evidence" value="ECO:0007669"/>
    <property type="project" value="UniProtKB-SubCell"/>
</dbReference>
<keyword evidence="2" id="KW-0963">Cytoplasm</keyword>
<accession>A0A0B6D437</accession>
<dbReference type="NCBIfam" id="TIGR00090">
    <property type="entry name" value="rsfS_iojap_ybeB"/>
    <property type="match status" value="1"/>
</dbReference>
<dbReference type="HAMAP" id="MF_01477">
    <property type="entry name" value="Iojap_RsfS"/>
    <property type="match status" value="1"/>
</dbReference>
<organism evidence="3 4">
    <name type="scientific">Francisella philomiragia</name>
    <dbReference type="NCBI Taxonomy" id="28110"/>
    <lineage>
        <taxon>Bacteria</taxon>
        <taxon>Pseudomonadati</taxon>
        <taxon>Pseudomonadota</taxon>
        <taxon>Gammaproteobacteria</taxon>
        <taxon>Thiotrichales</taxon>
        <taxon>Francisellaceae</taxon>
        <taxon>Francisella</taxon>
    </lineage>
</organism>
<dbReference type="GO" id="GO:0017148">
    <property type="term" value="P:negative regulation of translation"/>
    <property type="evidence" value="ECO:0007669"/>
    <property type="project" value="UniProtKB-UniRule"/>
</dbReference>
<comment type="subcellular location">
    <subcellularLocation>
        <location evidence="2">Cytoplasm</location>
    </subcellularLocation>
</comment>
<reference evidence="3 4" key="1">
    <citation type="journal article" date="2015" name="Genome Announc.">
        <title>Genome sequencing of 18 francisella strains to aid in assay development and testing.</title>
        <authorList>
            <person name="Johnson S.L."/>
            <person name="Daligault H.E."/>
            <person name="Davenport K.W."/>
            <person name="Coyne S.R."/>
            <person name="Frey K.G."/>
            <person name="Koroleva G.I."/>
            <person name="Broomall S.M."/>
            <person name="Bishop-Lilly K.A."/>
            <person name="Bruce D.C."/>
            <person name="Chertkov O."/>
            <person name="Freitas T."/>
            <person name="Jaissle J."/>
            <person name="Ladner J.T."/>
            <person name="Rosenzweig C.N."/>
            <person name="Gibbons H.S."/>
            <person name="Palacios G.F."/>
            <person name="Redden C.L."/>
            <person name="Xu Y."/>
            <person name="Minogue T.D."/>
            <person name="Chain P.S."/>
        </authorList>
    </citation>
    <scope>NUCLEOTIDE SEQUENCE [LARGE SCALE GENOMIC DNA]</scope>
    <source>
        <strain evidence="3 4">GA01-2794</strain>
    </source>
</reference>
<name>A0A0B6D437_9GAMM</name>
<evidence type="ECO:0000256" key="2">
    <source>
        <dbReference type="HAMAP-Rule" id="MF_01477"/>
    </source>
</evidence>
<dbReference type="EMBL" id="CP009440">
    <property type="protein sequence ID" value="AJI53656.1"/>
    <property type="molecule type" value="Genomic_DNA"/>
</dbReference>
<sequence length="111" mass="12718">MTTDQRLQIVLEALDNLKGQDIQSISVEHLTDMMDRIVITTASSTTHAKSLARNLEQELKDNKITILGIEGDNKSDWVLVDIGDIVVHIMLEETRELYALEKLWDIKRKED</sequence>
<gene>
    <name evidence="2 3" type="primary">rsfS</name>
    <name evidence="3" type="ORF">LA55_1118</name>
</gene>
<keyword evidence="2" id="KW-0810">Translation regulation</keyword>
<proteinExistence type="inferred from homology"/>
<protein>
    <recommendedName>
        <fullName evidence="2">Ribosomal silencing factor RsfS</fullName>
    </recommendedName>
</protein>
<dbReference type="Proteomes" id="UP000031830">
    <property type="component" value="Chromosome"/>
</dbReference>
<dbReference type="RefSeq" id="WP_044526259.1">
    <property type="nucleotide sequence ID" value="NZ_CP009440.1"/>
</dbReference>
<keyword evidence="2" id="KW-0678">Repressor</keyword>
<dbReference type="PANTHER" id="PTHR21043:SF0">
    <property type="entry name" value="MITOCHONDRIAL ASSEMBLY OF RIBOSOMAL LARGE SUBUNIT PROTEIN 1"/>
    <property type="match status" value="1"/>
</dbReference>
<dbReference type="AlphaFoldDB" id="A0A0B6D437"/>
<dbReference type="InterPro" id="IPR004394">
    <property type="entry name" value="Iojap/RsfS/C7orf30"/>
</dbReference>
<dbReference type="Gene3D" id="3.30.460.10">
    <property type="entry name" value="Beta Polymerase, domain 2"/>
    <property type="match status" value="1"/>
</dbReference>
<dbReference type="GO" id="GO:0043023">
    <property type="term" value="F:ribosomal large subunit binding"/>
    <property type="evidence" value="ECO:0007669"/>
    <property type="project" value="TreeGrafter"/>
</dbReference>
<dbReference type="InterPro" id="IPR043519">
    <property type="entry name" value="NT_sf"/>
</dbReference>
<dbReference type="STRING" id="28110.KU46_1626"/>
<comment type="similarity">
    <text evidence="1 2">Belongs to the Iojap/RsfS family.</text>
</comment>